<feature type="compositionally biased region" description="Basic and acidic residues" evidence="1">
    <location>
        <begin position="1"/>
        <end position="10"/>
    </location>
</feature>
<accession>A0A0F4GXE3</accession>
<keyword evidence="5" id="KW-1185">Reference proteome</keyword>
<feature type="region of interest" description="Disordered" evidence="1">
    <location>
        <begin position="247"/>
        <end position="370"/>
    </location>
</feature>
<name>A0A0F4GXE3_9PEZI</name>
<feature type="transmembrane region" description="Helical" evidence="2">
    <location>
        <begin position="107"/>
        <end position="126"/>
    </location>
</feature>
<feature type="compositionally biased region" description="Basic and acidic residues" evidence="1">
    <location>
        <begin position="355"/>
        <end position="364"/>
    </location>
</feature>
<evidence type="ECO:0000313" key="4">
    <source>
        <dbReference type="EMBL" id="KJY02100.1"/>
    </source>
</evidence>
<evidence type="ECO:0000313" key="5">
    <source>
        <dbReference type="Proteomes" id="UP000033647"/>
    </source>
</evidence>
<dbReference type="InterPro" id="IPR041622">
    <property type="entry name" value="SLATT_fungi"/>
</dbReference>
<dbReference type="OrthoDB" id="4472872at2759"/>
<feature type="transmembrane region" description="Helical" evidence="2">
    <location>
        <begin position="74"/>
        <end position="95"/>
    </location>
</feature>
<feature type="region of interest" description="Disordered" evidence="1">
    <location>
        <begin position="1"/>
        <end position="25"/>
    </location>
</feature>
<reference evidence="4 5" key="1">
    <citation type="submission" date="2015-03" db="EMBL/GenBank/DDBJ databases">
        <title>RNA-seq based gene annotation and comparative genomics of four Zymoseptoria species reveal species-specific pathogenicity related genes and transposable element activity.</title>
        <authorList>
            <person name="Grandaubert J."/>
            <person name="Bhattacharyya A."/>
            <person name="Stukenbrock E.H."/>
        </authorList>
    </citation>
    <scope>NUCLEOTIDE SEQUENCE [LARGE SCALE GENOMIC DNA]</scope>
    <source>
        <strain evidence="4 5">Zb18110</strain>
    </source>
</reference>
<feature type="compositionally biased region" description="Pro residues" evidence="1">
    <location>
        <begin position="305"/>
        <end position="314"/>
    </location>
</feature>
<keyword evidence="2" id="KW-1133">Transmembrane helix</keyword>
<dbReference type="PANTHER" id="PTHR38793">
    <property type="entry name" value="SLATT_FUNGAL DOMAIN-CONTAINING PROTEIN-RELATED"/>
    <property type="match status" value="1"/>
</dbReference>
<keyword evidence="2" id="KW-0812">Transmembrane</keyword>
<dbReference type="Pfam" id="PF18142">
    <property type="entry name" value="SLATT_fungal"/>
    <property type="match status" value="1"/>
</dbReference>
<dbReference type="NCBIfam" id="NF033635">
    <property type="entry name" value="SLATT_fungal"/>
    <property type="match status" value="1"/>
</dbReference>
<dbReference type="STRING" id="1047168.A0A0F4GXE3"/>
<keyword evidence="2" id="KW-0472">Membrane</keyword>
<protein>
    <recommendedName>
        <fullName evidence="3">SMODS and SLOG-associating 2TM effector domain-containing protein</fullName>
    </recommendedName>
</protein>
<proteinExistence type="predicted"/>
<gene>
    <name evidence="4" type="ORF">TI39_contig259g00009</name>
</gene>
<evidence type="ECO:0000256" key="2">
    <source>
        <dbReference type="SAM" id="Phobius"/>
    </source>
</evidence>
<dbReference type="PANTHER" id="PTHR38793:SF3">
    <property type="entry name" value="SMODS AND SLOG-ASSOCIATING 2TM EFFECTOR DOMAIN-CONTAINING PROTEIN"/>
    <property type="match status" value="1"/>
</dbReference>
<feature type="region of interest" description="Disordered" evidence="1">
    <location>
        <begin position="199"/>
        <end position="232"/>
    </location>
</feature>
<dbReference type="Proteomes" id="UP000033647">
    <property type="component" value="Unassembled WGS sequence"/>
</dbReference>
<organism evidence="4 5">
    <name type="scientific">Zymoseptoria brevis</name>
    <dbReference type="NCBI Taxonomy" id="1047168"/>
    <lineage>
        <taxon>Eukaryota</taxon>
        <taxon>Fungi</taxon>
        <taxon>Dikarya</taxon>
        <taxon>Ascomycota</taxon>
        <taxon>Pezizomycotina</taxon>
        <taxon>Dothideomycetes</taxon>
        <taxon>Dothideomycetidae</taxon>
        <taxon>Mycosphaerellales</taxon>
        <taxon>Mycosphaerellaceae</taxon>
        <taxon>Zymoseptoria</taxon>
    </lineage>
</organism>
<dbReference type="EMBL" id="LAFY01000251">
    <property type="protein sequence ID" value="KJY02100.1"/>
    <property type="molecule type" value="Genomic_DNA"/>
</dbReference>
<comment type="caution">
    <text evidence="4">The sequence shown here is derived from an EMBL/GenBank/DDBJ whole genome shotgun (WGS) entry which is preliminary data.</text>
</comment>
<evidence type="ECO:0000256" key="1">
    <source>
        <dbReference type="SAM" id="MobiDB-lite"/>
    </source>
</evidence>
<sequence length="370" mass="39097">MSASSTDERSALLQFPGPSPSEQRDIQPLSDAYKQFCHLVGNRPTDYPPGKTYYPPEDSLYYRAVQHRRSQGRMYALTSALINTMLLTQVVLGAALTGMGASNSPGWIITVIGALNTIIAGLVAFMKSRGQPMRARMFRDDLERVVDEIHSSAIMWRGISQGIHGYDAIDTDESVTVRSEVARLTRLYDRAVKTNTINDPDYYGGAGVGSDPSNSGLRSRPGQPALLAAPAPATAPVVDGNLAPAHAAVLSPDPDESPATKWPPHSKNDTPTAGTVKPTEREPPKAAAGAPSIFPDGDSSTAAVPPDPRPPNAIPTPESALVGAVATTDPDESPASAARPPGVDRTKSKKQTTKVTEDPSRDSEQAVGGA</sequence>
<evidence type="ECO:0000259" key="3">
    <source>
        <dbReference type="Pfam" id="PF18142"/>
    </source>
</evidence>
<dbReference type="AlphaFoldDB" id="A0A0F4GXE3"/>
<feature type="domain" description="SMODS and SLOG-associating 2TM effector" evidence="3">
    <location>
        <begin position="63"/>
        <end position="193"/>
    </location>
</feature>